<dbReference type="Pfam" id="PF21476">
    <property type="entry name" value="PF0610-like_N"/>
    <property type="match status" value="1"/>
</dbReference>
<dbReference type="RefSeq" id="WP_260749484.1">
    <property type="nucleotide sequence ID" value="NZ_CP092109.1"/>
</dbReference>
<dbReference type="Pfam" id="PF23470">
    <property type="entry name" value="Zn_ribbon_PF0610"/>
    <property type="match status" value="1"/>
</dbReference>
<dbReference type="EMBL" id="CP092109">
    <property type="protein sequence ID" value="UWZ81114.1"/>
    <property type="molecule type" value="Genomic_DNA"/>
</dbReference>
<dbReference type="SUPFAM" id="SSF46785">
    <property type="entry name" value="Winged helix' DNA-binding domain"/>
    <property type="match status" value="1"/>
</dbReference>
<dbReference type="PANTHER" id="PTHR40663">
    <property type="match status" value="1"/>
</dbReference>
<accession>A0ABY5ZQK3</accession>
<dbReference type="InterPro" id="IPR038767">
    <property type="entry name" value="PF0610-like"/>
</dbReference>
<evidence type="ECO:0000313" key="4">
    <source>
        <dbReference type="Proteomes" id="UP001060414"/>
    </source>
</evidence>
<evidence type="ECO:0000313" key="3">
    <source>
        <dbReference type="EMBL" id="UWZ81114.1"/>
    </source>
</evidence>
<dbReference type="InterPro" id="IPR036390">
    <property type="entry name" value="WH_DNA-bd_sf"/>
</dbReference>
<evidence type="ECO:0000259" key="2">
    <source>
        <dbReference type="Pfam" id="PF23470"/>
    </source>
</evidence>
<sequence length="109" mass="12252">MAKLPRPPTIPQPARETLRHALLGLLRNESLSAHDLSAALRIREKDVYAHLEHLRRSLGTGGEHLEITPAQCRGCGFVFAKRERLTPPGKCPACRKEAISDPRFRIILR</sequence>
<evidence type="ECO:0000259" key="1">
    <source>
        <dbReference type="Pfam" id="PF21476"/>
    </source>
</evidence>
<reference evidence="3" key="1">
    <citation type="journal article" date="2022" name="Environ. Microbiol.">
        <title>Geoalkalibacter halelectricus SAP #1 sp. nov. possessing extracellular electron transfer and mineral#reducing capabilities from a haloalkaline environment.</title>
        <authorList>
            <person name="Yadav S."/>
            <person name="Singh R."/>
            <person name="Sundharam S.S."/>
            <person name="Chaudhary S."/>
            <person name="Krishnamurthi S."/>
            <person name="Patil S.A."/>
        </authorList>
    </citation>
    <scope>NUCLEOTIDE SEQUENCE</scope>
    <source>
        <strain evidence="3">SAP-1</strain>
    </source>
</reference>
<dbReference type="InterPro" id="IPR049159">
    <property type="entry name" value="PF0610-like_wHTH_N"/>
</dbReference>
<feature type="domain" description="PF0610-like winged HTH N-terminal" evidence="1">
    <location>
        <begin position="17"/>
        <end position="64"/>
    </location>
</feature>
<name>A0ABY5ZQK3_9BACT</name>
<dbReference type="InterPro" id="IPR057022">
    <property type="entry name" value="PF0610-like_Zn_ribbon_C"/>
</dbReference>
<protein>
    <submittedName>
        <fullName evidence="3">Transcriptional regulator</fullName>
    </submittedName>
</protein>
<organism evidence="3 4">
    <name type="scientific">Geoalkalibacter halelectricus</name>
    <dbReference type="NCBI Taxonomy" id="2847045"/>
    <lineage>
        <taxon>Bacteria</taxon>
        <taxon>Pseudomonadati</taxon>
        <taxon>Thermodesulfobacteriota</taxon>
        <taxon>Desulfuromonadia</taxon>
        <taxon>Desulfuromonadales</taxon>
        <taxon>Geoalkalibacteraceae</taxon>
        <taxon>Geoalkalibacter</taxon>
    </lineage>
</organism>
<proteinExistence type="predicted"/>
<dbReference type="PANTHER" id="PTHR40663:SF2">
    <property type="entry name" value="TRANSCRIPTIONAL REGULATOR"/>
    <property type="match status" value="1"/>
</dbReference>
<gene>
    <name evidence="3" type="ORF">L9S41_06885</name>
</gene>
<feature type="domain" description="PF0610-like rubredoxin-like zinc beta-ribbon C-terminal" evidence="2">
    <location>
        <begin position="69"/>
        <end position="106"/>
    </location>
</feature>
<dbReference type="Proteomes" id="UP001060414">
    <property type="component" value="Chromosome"/>
</dbReference>
<keyword evidence="4" id="KW-1185">Reference proteome</keyword>